<keyword evidence="2" id="KW-1185">Reference proteome</keyword>
<accession>A0A1J8PMV0</accession>
<dbReference type="AlphaFoldDB" id="A0A1J8PMV0"/>
<sequence>MRSSPPNTVAREIGELSEAPSVKWIFETSTDPEVISSVAWLLPTVKWTSELHMQTLSVSARQRALACGRALHHVVCDETIQKFNPSNDNDQHFDWDSLELWSAWHDIALPWGLDACRTSFDQYATTLDRNHEKQARIALRLAIIWHGNGGDTQSPPPDTVTRELVELSEAPSVKWIFETSTDPEVISSVAWLLPTVKWTRELHMPTVSLRLLSTFKACFRAGFRLSVSARQRALACGRALHHVVCDETIQELNPPNDNDKRFDLDSLENIF</sequence>
<dbReference type="EMBL" id="LVVM01005559">
    <property type="protein sequence ID" value="OJA10237.1"/>
    <property type="molecule type" value="Genomic_DNA"/>
</dbReference>
<reference evidence="1 2" key="1">
    <citation type="submission" date="2016-03" db="EMBL/GenBank/DDBJ databases">
        <title>Comparative genomics of the ectomycorrhizal sister species Rhizopogon vinicolor and Rhizopogon vesiculosus (Basidiomycota: Boletales) reveals a divergence of the mating type B locus.</title>
        <authorList>
            <person name="Mujic A.B."/>
            <person name="Kuo A."/>
            <person name="Tritt A."/>
            <person name="Lipzen A."/>
            <person name="Chen C."/>
            <person name="Johnson J."/>
            <person name="Sharma A."/>
            <person name="Barry K."/>
            <person name="Grigoriev I.V."/>
            <person name="Spatafora J.W."/>
        </authorList>
    </citation>
    <scope>NUCLEOTIDE SEQUENCE [LARGE SCALE GENOMIC DNA]</scope>
    <source>
        <strain evidence="1 2">AM-OR11-056</strain>
    </source>
</reference>
<organism evidence="1 2">
    <name type="scientific">Rhizopogon vesiculosus</name>
    <dbReference type="NCBI Taxonomy" id="180088"/>
    <lineage>
        <taxon>Eukaryota</taxon>
        <taxon>Fungi</taxon>
        <taxon>Dikarya</taxon>
        <taxon>Basidiomycota</taxon>
        <taxon>Agaricomycotina</taxon>
        <taxon>Agaricomycetes</taxon>
        <taxon>Agaricomycetidae</taxon>
        <taxon>Boletales</taxon>
        <taxon>Suillineae</taxon>
        <taxon>Rhizopogonaceae</taxon>
        <taxon>Rhizopogon</taxon>
    </lineage>
</organism>
<proteinExistence type="predicted"/>
<gene>
    <name evidence="1" type="ORF">AZE42_11742</name>
</gene>
<protein>
    <submittedName>
        <fullName evidence="1">Uncharacterized protein</fullName>
    </submittedName>
</protein>
<name>A0A1J8PMV0_9AGAM</name>
<evidence type="ECO:0000313" key="2">
    <source>
        <dbReference type="Proteomes" id="UP000183567"/>
    </source>
</evidence>
<evidence type="ECO:0000313" key="1">
    <source>
        <dbReference type="EMBL" id="OJA10237.1"/>
    </source>
</evidence>
<dbReference type="Proteomes" id="UP000183567">
    <property type="component" value="Unassembled WGS sequence"/>
</dbReference>
<comment type="caution">
    <text evidence="1">The sequence shown here is derived from an EMBL/GenBank/DDBJ whole genome shotgun (WGS) entry which is preliminary data.</text>
</comment>
<dbReference type="OrthoDB" id="2691297at2759"/>